<evidence type="ECO:0000313" key="12">
    <source>
        <dbReference type="Proteomes" id="UP000536179"/>
    </source>
</evidence>
<keyword evidence="3" id="KW-0597">Phosphoprotein</keyword>
<evidence type="ECO:0000256" key="4">
    <source>
        <dbReference type="ARBA" id="ARBA00022679"/>
    </source>
</evidence>
<dbReference type="Gene3D" id="3.30.565.10">
    <property type="entry name" value="Histidine kinase-like ATPase, C-terminal domain"/>
    <property type="match status" value="1"/>
</dbReference>
<gene>
    <name evidence="11" type="ORF">FHS27_003905</name>
</gene>
<evidence type="ECO:0000256" key="6">
    <source>
        <dbReference type="ARBA" id="ARBA00022777"/>
    </source>
</evidence>
<feature type="transmembrane region" description="Helical" evidence="9">
    <location>
        <begin position="219"/>
        <end position="239"/>
    </location>
</feature>
<feature type="domain" description="Signal transduction histidine kinase subgroup 3 dimerisation and phosphoacceptor" evidence="10">
    <location>
        <begin position="249"/>
        <end position="304"/>
    </location>
</feature>
<comment type="caution">
    <text evidence="11">The sequence shown here is derived from an EMBL/GenBank/DDBJ whole genome shotgun (WGS) entry which is preliminary data.</text>
</comment>
<dbReference type="PANTHER" id="PTHR24421:SF10">
    <property type="entry name" value="NITRATE_NITRITE SENSOR PROTEIN NARQ"/>
    <property type="match status" value="1"/>
</dbReference>
<dbReference type="Pfam" id="PF07730">
    <property type="entry name" value="HisKA_3"/>
    <property type="match status" value="1"/>
</dbReference>
<proteinExistence type="predicted"/>
<keyword evidence="9" id="KW-0812">Transmembrane</keyword>
<dbReference type="GO" id="GO:0005524">
    <property type="term" value="F:ATP binding"/>
    <property type="evidence" value="ECO:0007669"/>
    <property type="project" value="UniProtKB-KW"/>
</dbReference>
<accession>A0A7W5E1R5</accession>
<evidence type="ECO:0000313" key="11">
    <source>
        <dbReference type="EMBL" id="MBB3208078.1"/>
    </source>
</evidence>
<dbReference type="SUPFAM" id="SSF55874">
    <property type="entry name" value="ATPase domain of HSP90 chaperone/DNA topoisomerase II/histidine kinase"/>
    <property type="match status" value="1"/>
</dbReference>
<dbReference type="RefSeq" id="WP_184306311.1">
    <property type="nucleotide sequence ID" value="NZ_JACHXU010000013.1"/>
</dbReference>
<keyword evidence="4" id="KW-0808">Transferase</keyword>
<dbReference type="AlphaFoldDB" id="A0A7W5E1R5"/>
<dbReference type="Gene3D" id="1.20.5.1930">
    <property type="match status" value="1"/>
</dbReference>
<organism evidence="11 12">
    <name type="scientific">Aporhodopirellula rubra</name>
    <dbReference type="NCBI Taxonomy" id="980271"/>
    <lineage>
        <taxon>Bacteria</taxon>
        <taxon>Pseudomonadati</taxon>
        <taxon>Planctomycetota</taxon>
        <taxon>Planctomycetia</taxon>
        <taxon>Pirellulales</taxon>
        <taxon>Pirellulaceae</taxon>
        <taxon>Aporhodopirellula</taxon>
    </lineage>
</organism>
<evidence type="ECO:0000256" key="8">
    <source>
        <dbReference type="ARBA" id="ARBA00023012"/>
    </source>
</evidence>
<dbReference type="GO" id="GO:0046983">
    <property type="term" value="F:protein dimerization activity"/>
    <property type="evidence" value="ECO:0007669"/>
    <property type="project" value="InterPro"/>
</dbReference>
<evidence type="ECO:0000256" key="9">
    <source>
        <dbReference type="SAM" id="Phobius"/>
    </source>
</evidence>
<evidence type="ECO:0000259" key="10">
    <source>
        <dbReference type="Pfam" id="PF07730"/>
    </source>
</evidence>
<comment type="catalytic activity">
    <reaction evidence="1">
        <text>ATP + protein L-histidine = ADP + protein N-phospho-L-histidine.</text>
        <dbReference type="EC" id="2.7.13.3"/>
    </reaction>
</comment>
<keyword evidence="7" id="KW-0067">ATP-binding</keyword>
<keyword evidence="12" id="KW-1185">Reference proteome</keyword>
<keyword evidence="9" id="KW-0472">Membrane</keyword>
<dbReference type="GO" id="GO:0016020">
    <property type="term" value="C:membrane"/>
    <property type="evidence" value="ECO:0007669"/>
    <property type="project" value="InterPro"/>
</dbReference>
<keyword evidence="9" id="KW-1133">Transmembrane helix</keyword>
<evidence type="ECO:0000256" key="3">
    <source>
        <dbReference type="ARBA" id="ARBA00022553"/>
    </source>
</evidence>
<dbReference type="EMBL" id="JACHXU010000013">
    <property type="protein sequence ID" value="MBB3208078.1"/>
    <property type="molecule type" value="Genomic_DNA"/>
</dbReference>
<dbReference type="InterPro" id="IPR050482">
    <property type="entry name" value="Sensor_HK_TwoCompSys"/>
</dbReference>
<dbReference type="Proteomes" id="UP000536179">
    <property type="component" value="Unassembled WGS sequence"/>
</dbReference>
<dbReference type="GO" id="GO:0000155">
    <property type="term" value="F:phosphorelay sensor kinase activity"/>
    <property type="evidence" value="ECO:0007669"/>
    <property type="project" value="InterPro"/>
</dbReference>
<keyword evidence="6 11" id="KW-0418">Kinase</keyword>
<dbReference type="EC" id="2.7.13.3" evidence="2"/>
<protein>
    <recommendedName>
        <fullName evidence="2">histidine kinase</fullName>
        <ecNumber evidence="2">2.7.13.3</ecNumber>
    </recommendedName>
</protein>
<sequence>MPYLMNGFGGEQSIAFVSKVSNDEDIKAPVLSVDLGRAFELERIHFHATDFSDTIPASAPESFAVPGQIIVEGALQSDFSDAVVLIDYSSKSELDTGPIVMQRFPKRECRYVRLTCLNLDSRDAENETTRVIGFAEIELFSDGVNVARHRPFEANFHVFGFARGIESLTDGNNIYGQILPIKQWLRELSQRHEFETERPLIVAELNGRYNQQSNVIRRLLWLVAVLALGTLAVFLIGHVRRRRAINNTREQIAADVHDELGANLHALSLLADIAHSNRASPEKLADLLQRIRDLSRRSGAAARYCSNLLESNGLFENLVHDMRRTSERMMADLHHEITITGEEHLESLSHRNRIDLFLFYKECLANILQHSNATQASTQLVAERNNVRLTVTDNGRGLADTIGSRVPKSLNRRARFLGAHVAAEDLDNQGTRITLQLRPRGISHWHPHKKPT</sequence>
<evidence type="ECO:0000256" key="1">
    <source>
        <dbReference type="ARBA" id="ARBA00000085"/>
    </source>
</evidence>
<name>A0A7W5E1R5_9BACT</name>
<dbReference type="InterPro" id="IPR036890">
    <property type="entry name" value="HATPase_C_sf"/>
</dbReference>
<evidence type="ECO:0000256" key="5">
    <source>
        <dbReference type="ARBA" id="ARBA00022741"/>
    </source>
</evidence>
<evidence type="ECO:0000256" key="7">
    <source>
        <dbReference type="ARBA" id="ARBA00022840"/>
    </source>
</evidence>
<evidence type="ECO:0000256" key="2">
    <source>
        <dbReference type="ARBA" id="ARBA00012438"/>
    </source>
</evidence>
<keyword evidence="5" id="KW-0547">Nucleotide-binding</keyword>
<keyword evidence="8" id="KW-0902">Two-component regulatory system</keyword>
<dbReference type="PANTHER" id="PTHR24421">
    <property type="entry name" value="NITRATE/NITRITE SENSOR PROTEIN NARX-RELATED"/>
    <property type="match status" value="1"/>
</dbReference>
<reference evidence="11 12" key="1">
    <citation type="submission" date="2020-08" db="EMBL/GenBank/DDBJ databases">
        <title>Genomic Encyclopedia of Type Strains, Phase III (KMG-III): the genomes of soil and plant-associated and newly described type strains.</title>
        <authorList>
            <person name="Whitman W."/>
        </authorList>
    </citation>
    <scope>NUCLEOTIDE SEQUENCE [LARGE SCALE GENOMIC DNA]</scope>
    <source>
        <strain evidence="11 12">CECT 8075</strain>
    </source>
</reference>
<dbReference type="InterPro" id="IPR011712">
    <property type="entry name" value="Sig_transdc_His_kin_sub3_dim/P"/>
</dbReference>